<dbReference type="Proteomes" id="UP001295423">
    <property type="component" value="Unassembled WGS sequence"/>
</dbReference>
<evidence type="ECO:0008006" key="4">
    <source>
        <dbReference type="Google" id="ProtNLM"/>
    </source>
</evidence>
<proteinExistence type="predicted"/>
<keyword evidence="1" id="KW-0812">Transmembrane</keyword>
<protein>
    <recommendedName>
        <fullName evidence="4">Hexosyltransferase</fullName>
    </recommendedName>
</protein>
<dbReference type="InterPro" id="IPR002495">
    <property type="entry name" value="Glyco_trans_8"/>
</dbReference>
<dbReference type="EMBL" id="CAKOGP040001112">
    <property type="protein sequence ID" value="CAJ1942096.1"/>
    <property type="molecule type" value="Genomic_DNA"/>
</dbReference>
<keyword evidence="3" id="KW-1185">Reference proteome</keyword>
<dbReference type="Pfam" id="PF01501">
    <property type="entry name" value="Glyco_transf_8"/>
    <property type="match status" value="1"/>
</dbReference>
<keyword evidence="1" id="KW-1133">Transmembrane helix</keyword>
<sequence>MMTQSKILRSRQRRRTRCRLWLLLLVLLVLASIVVIGGIQLNVIWLESSEDNWKVIDLVGLSTSESIVEEGRKGSSRGNTPKKETRRYAYAFYATTSAYACGAFVQVAQLRDLGTPASIDFVLLTYGEASNNPGIAEQASKMNVIIKRVEHLPILGVTAAGNDKRSGRRPKDQTAHNTYYTNVMVKLRVFDELYEYDRVVYMDTDMMVRQNLDHLFQENNLELAAAKVTNRKNTDPQRFCSCFMVFQPSIQLWNRIRKYYENKKQTSNSAAPIMYDMDLLNLEFRSEVTLLPGTYGMLTAIWDNNHNSTSTVAVDATVDDGTRKWYQRILQGPPGSTLPSQSNPVHAKSRQELFQESLVLHFTPNKPMVERNMANIHRSQPHADPQYYATFEKWYSLASYVCPFDGQLSNVHKYDKHRSSKFERSNQYSDYFH</sequence>
<name>A0AAD2CRH8_9STRA</name>
<evidence type="ECO:0000256" key="1">
    <source>
        <dbReference type="SAM" id="Phobius"/>
    </source>
</evidence>
<comment type="caution">
    <text evidence="2">The sequence shown here is derived from an EMBL/GenBank/DDBJ whole genome shotgun (WGS) entry which is preliminary data.</text>
</comment>
<reference evidence="2" key="1">
    <citation type="submission" date="2023-08" db="EMBL/GenBank/DDBJ databases">
        <authorList>
            <person name="Audoor S."/>
            <person name="Bilcke G."/>
        </authorList>
    </citation>
    <scope>NUCLEOTIDE SEQUENCE</scope>
</reference>
<gene>
    <name evidence="2" type="ORF">CYCCA115_LOCUS7776</name>
</gene>
<dbReference type="InterPro" id="IPR050587">
    <property type="entry name" value="GNT1/Glycosyltrans_8"/>
</dbReference>
<dbReference type="Gene3D" id="3.90.550.10">
    <property type="entry name" value="Spore Coat Polysaccharide Biosynthesis Protein SpsA, Chain A"/>
    <property type="match status" value="1"/>
</dbReference>
<feature type="transmembrane region" description="Helical" evidence="1">
    <location>
        <begin position="20"/>
        <end position="45"/>
    </location>
</feature>
<dbReference type="InterPro" id="IPR029044">
    <property type="entry name" value="Nucleotide-diphossugar_trans"/>
</dbReference>
<dbReference type="AlphaFoldDB" id="A0AAD2CRH8"/>
<accession>A0AAD2CRH8</accession>
<evidence type="ECO:0000313" key="3">
    <source>
        <dbReference type="Proteomes" id="UP001295423"/>
    </source>
</evidence>
<dbReference type="SUPFAM" id="SSF53448">
    <property type="entry name" value="Nucleotide-diphospho-sugar transferases"/>
    <property type="match status" value="1"/>
</dbReference>
<organism evidence="2 3">
    <name type="scientific">Cylindrotheca closterium</name>
    <dbReference type="NCBI Taxonomy" id="2856"/>
    <lineage>
        <taxon>Eukaryota</taxon>
        <taxon>Sar</taxon>
        <taxon>Stramenopiles</taxon>
        <taxon>Ochrophyta</taxon>
        <taxon>Bacillariophyta</taxon>
        <taxon>Bacillariophyceae</taxon>
        <taxon>Bacillariophycidae</taxon>
        <taxon>Bacillariales</taxon>
        <taxon>Bacillariaceae</taxon>
        <taxon>Cylindrotheca</taxon>
    </lineage>
</organism>
<dbReference type="GO" id="GO:0016757">
    <property type="term" value="F:glycosyltransferase activity"/>
    <property type="evidence" value="ECO:0007669"/>
    <property type="project" value="InterPro"/>
</dbReference>
<dbReference type="PANTHER" id="PTHR11183">
    <property type="entry name" value="GLYCOGENIN SUBFAMILY MEMBER"/>
    <property type="match status" value="1"/>
</dbReference>
<keyword evidence="1" id="KW-0472">Membrane</keyword>
<evidence type="ECO:0000313" key="2">
    <source>
        <dbReference type="EMBL" id="CAJ1942096.1"/>
    </source>
</evidence>